<keyword evidence="2" id="KW-1185">Reference proteome</keyword>
<gene>
    <name evidence="1" type="ORF">MTR67_008312</name>
</gene>
<reference evidence="1" key="1">
    <citation type="submission" date="2023-08" db="EMBL/GenBank/DDBJ databases">
        <title>A de novo genome assembly of Solanum verrucosum Schlechtendal, a Mexican diploid species geographically isolated from the other diploid A-genome species in potato relatives.</title>
        <authorList>
            <person name="Hosaka K."/>
        </authorList>
    </citation>
    <scope>NUCLEOTIDE SEQUENCE</scope>
    <source>
        <tissue evidence="1">Young leaves</tissue>
    </source>
</reference>
<dbReference type="PANTHER" id="PTHR11439">
    <property type="entry name" value="GAG-POL-RELATED RETROTRANSPOSON"/>
    <property type="match status" value="1"/>
</dbReference>
<organism evidence="1 2">
    <name type="scientific">Solanum verrucosum</name>
    <dbReference type="NCBI Taxonomy" id="315347"/>
    <lineage>
        <taxon>Eukaryota</taxon>
        <taxon>Viridiplantae</taxon>
        <taxon>Streptophyta</taxon>
        <taxon>Embryophyta</taxon>
        <taxon>Tracheophyta</taxon>
        <taxon>Spermatophyta</taxon>
        <taxon>Magnoliopsida</taxon>
        <taxon>eudicotyledons</taxon>
        <taxon>Gunneridae</taxon>
        <taxon>Pentapetalae</taxon>
        <taxon>asterids</taxon>
        <taxon>lamiids</taxon>
        <taxon>Solanales</taxon>
        <taxon>Solanaceae</taxon>
        <taxon>Solanoideae</taxon>
        <taxon>Solaneae</taxon>
        <taxon>Solanum</taxon>
    </lineage>
</organism>
<name>A0AAF0Q1W7_SOLVR</name>
<evidence type="ECO:0000313" key="1">
    <source>
        <dbReference type="EMBL" id="WMV14927.1"/>
    </source>
</evidence>
<feature type="non-terminal residue" evidence="1">
    <location>
        <position position="1"/>
    </location>
</feature>
<dbReference type="CDD" id="cd09272">
    <property type="entry name" value="RNase_HI_RT_Ty1"/>
    <property type="match status" value="1"/>
</dbReference>
<proteinExistence type="predicted"/>
<evidence type="ECO:0008006" key="3">
    <source>
        <dbReference type="Google" id="ProtNLM"/>
    </source>
</evidence>
<dbReference type="AlphaFoldDB" id="A0AAF0Q1W7"/>
<evidence type="ECO:0000313" key="2">
    <source>
        <dbReference type="Proteomes" id="UP001234989"/>
    </source>
</evidence>
<dbReference type="EMBL" id="CP133613">
    <property type="protein sequence ID" value="WMV14927.1"/>
    <property type="molecule type" value="Genomic_DNA"/>
</dbReference>
<protein>
    <recommendedName>
        <fullName evidence="3">Copia protein</fullName>
    </recommendedName>
</protein>
<sequence>KCVEPKLGVNKGLLLSSKDIFTAYCDTDWAACTFSRKSVSGFTIQLWDSLISWKSKKQSIVSRSSAELEYRSLAFTVAKLTWIVGLITDLDVQVQLPVTIFSDSKAAIQMAANPMYHERTKHIEIGCHFIREKIQQGLIKTQYISTHDQPADVLTKSLNKVQHVYLISKLGLANLFVVPILRGEC</sequence>
<dbReference type="Proteomes" id="UP001234989">
    <property type="component" value="Chromosome 2"/>
</dbReference>
<dbReference type="PANTHER" id="PTHR11439:SF511">
    <property type="match status" value="1"/>
</dbReference>
<accession>A0AAF0Q1W7</accession>